<evidence type="ECO:0000313" key="14">
    <source>
        <dbReference type="EMBL" id="JAS44676.1"/>
    </source>
</evidence>
<evidence type="ECO:0000313" key="20">
    <source>
        <dbReference type="EMBL" id="JAS62354.1"/>
    </source>
</evidence>
<evidence type="ECO:0000313" key="24">
    <source>
        <dbReference type="EMBL" id="JAS66961.1"/>
    </source>
</evidence>
<dbReference type="GO" id="GO:0016973">
    <property type="term" value="P:poly(A)+ mRNA export from nucleus"/>
    <property type="evidence" value="ECO:0007669"/>
    <property type="project" value="TreeGrafter"/>
</dbReference>
<feature type="domain" description="NTF2" evidence="10">
    <location>
        <begin position="383"/>
        <end position="529"/>
    </location>
</feature>
<dbReference type="GO" id="GO:0003723">
    <property type="term" value="F:RNA binding"/>
    <property type="evidence" value="ECO:0007669"/>
    <property type="project" value="UniProtKB-KW"/>
</dbReference>
<dbReference type="EMBL" id="GECZ01005837">
    <property type="protein sequence ID" value="JAS63932.1"/>
    <property type="molecule type" value="Transcribed_RNA"/>
</dbReference>
<dbReference type="EMBL" id="GECZ01006513">
    <property type="protein sequence ID" value="JAS63256.1"/>
    <property type="molecule type" value="Transcribed_RNA"/>
</dbReference>
<dbReference type="PROSITE" id="PS51281">
    <property type="entry name" value="TAP_C"/>
    <property type="match status" value="1"/>
</dbReference>
<evidence type="ECO:0000313" key="23">
    <source>
        <dbReference type="EMBL" id="JAS65279.1"/>
    </source>
</evidence>
<feature type="region of interest" description="Disordered" evidence="9">
    <location>
        <begin position="1"/>
        <end position="20"/>
    </location>
</feature>
<evidence type="ECO:0000256" key="2">
    <source>
        <dbReference type="ARBA" id="ARBA00009285"/>
    </source>
</evidence>
<keyword evidence="8" id="KW-0539">Nucleus</keyword>
<dbReference type="CDD" id="cd14342">
    <property type="entry name" value="UBA_TAP-C"/>
    <property type="match status" value="1"/>
</dbReference>
<dbReference type="InterPro" id="IPR032710">
    <property type="entry name" value="NTF2-like_dom_sf"/>
</dbReference>
<feature type="compositionally biased region" description="Basic residues" evidence="9">
    <location>
        <begin position="1"/>
        <end position="10"/>
    </location>
</feature>
<dbReference type="GO" id="GO:0005737">
    <property type="term" value="C:cytoplasm"/>
    <property type="evidence" value="ECO:0007669"/>
    <property type="project" value="InterPro"/>
</dbReference>
<evidence type="ECO:0000313" key="21">
    <source>
        <dbReference type="EMBL" id="JAS63256.1"/>
    </source>
</evidence>
<evidence type="ECO:0000256" key="1">
    <source>
        <dbReference type="ARBA" id="ARBA00004642"/>
    </source>
</evidence>
<keyword evidence="7" id="KW-0694">RNA-binding</keyword>
<dbReference type="InterPro" id="IPR005637">
    <property type="entry name" value="TAP_C_dom"/>
</dbReference>
<evidence type="ECO:0008006" key="25">
    <source>
        <dbReference type="Google" id="ProtNLM"/>
    </source>
</evidence>
<dbReference type="EMBL" id="GECZ01007415">
    <property type="protein sequence ID" value="JAS62354.1"/>
    <property type="molecule type" value="Transcribed_RNA"/>
</dbReference>
<evidence type="ECO:0000313" key="22">
    <source>
        <dbReference type="EMBL" id="JAS63932.1"/>
    </source>
</evidence>
<evidence type="ECO:0000256" key="6">
    <source>
        <dbReference type="ARBA" id="ARBA00022816"/>
    </source>
</evidence>
<evidence type="ECO:0000256" key="4">
    <source>
        <dbReference type="ARBA" id="ARBA00022614"/>
    </source>
</evidence>
<dbReference type="EMBL" id="GECZ01013454">
    <property type="protein sequence ID" value="JAS56315.1"/>
    <property type="molecule type" value="Transcribed_RNA"/>
</dbReference>
<dbReference type="EMBL" id="GECZ01025835">
    <property type="protein sequence ID" value="JAS43934.1"/>
    <property type="molecule type" value="Transcribed_RNA"/>
</dbReference>
<sequence>MPNKNNRMKNKNMGYYGHNEHDDRVPFASESTRRVSFKNYGNNRFKNFRQRDRDDKMRAALAIDEDVEMMLGNGSGNYHRGRYQGGYQMRGVYSKRRRGGARLDSPVPGRKLTENQLHWYKVIIPEGHKYERSYLLGLIQSYIKPLTLTPYGYKTQGESVCFYVEDYKTAQQILYADRKITTSDSWRLALIVKGNIPQIEINDSMRAIMKLAMSGRYNAANKALDLSKFHTDPVITKEDVFCPLNRTNVMTAVIQIIADSIPDLVALNLSENKLTTVDCLKILKTSTPNLKVLHIGKNNVRYMNQFDSLQGLSVEELELDGNPLCDLFRDKESYIREVQKRFQKVVKLDGTEVPRMITFNVEEEIALVPSQGSFVCDPAAANVIRPFLQQYYSLYDSDTRAPLLDAYHEDAQFSLACSHQNTATNTMAPYLQDSRNLLVVNNAEKRKRLLRRGRANILAYLTSLPKTQHDPASLTVDCSIYSPSIIMLTVTGVFRDVGERKYPLRSFHRSFVIVPVGSGFCIINELLHITPATSDQVKGAFKTAETAAAAPPVAPIAPVVAPPVPAAVPVVAAAGMDIATQQQMVTTLATQSGMNLSWAEKCLSENGWDFNRAVFVFSELQKQGKIPAEAFIK</sequence>
<dbReference type="EMBL" id="GECZ01021037">
    <property type="protein sequence ID" value="JAS48732.1"/>
    <property type="molecule type" value="Transcribed_RNA"/>
</dbReference>
<dbReference type="InterPro" id="IPR032675">
    <property type="entry name" value="LRR_dom_sf"/>
</dbReference>
<dbReference type="EMBL" id="GECZ01004490">
    <property type="protein sequence ID" value="JAS65279.1"/>
    <property type="molecule type" value="Transcribed_RNA"/>
</dbReference>
<feature type="domain" description="TAP-C" evidence="11">
    <location>
        <begin position="579"/>
        <end position="633"/>
    </location>
</feature>
<dbReference type="Pfam" id="PF09162">
    <property type="entry name" value="Tap-RNA_bind"/>
    <property type="match status" value="1"/>
</dbReference>
<dbReference type="FunFam" id="3.80.10.10:FF:000384">
    <property type="entry name" value="Nuclear RNA export factor 1"/>
    <property type="match status" value="1"/>
</dbReference>
<protein>
    <recommendedName>
        <fullName evidence="25">NTF2 domain-containing protein</fullName>
    </recommendedName>
</protein>
<evidence type="ECO:0000256" key="9">
    <source>
        <dbReference type="SAM" id="MobiDB-lite"/>
    </source>
</evidence>
<evidence type="ECO:0000313" key="12">
    <source>
        <dbReference type="EMBL" id="JAS42956.1"/>
    </source>
</evidence>
<dbReference type="InterPro" id="IPR035979">
    <property type="entry name" value="RBD_domain_sf"/>
</dbReference>
<dbReference type="GO" id="GO:0005654">
    <property type="term" value="C:nucleoplasm"/>
    <property type="evidence" value="ECO:0007669"/>
    <property type="project" value="UniProtKB-SubCell"/>
</dbReference>
<reference evidence="22" key="1">
    <citation type="submission" date="2015-11" db="EMBL/GenBank/DDBJ databases">
        <title>De novo transcriptome assembly of four potential Pierce s Disease insect vectors from Arizona vineyards.</title>
        <authorList>
            <person name="Tassone E.E."/>
        </authorList>
    </citation>
    <scope>NUCLEOTIDE SEQUENCE</scope>
</reference>
<dbReference type="GO" id="GO:0005635">
    <property type="term" value="C:nuclear envelope"/>
    <property type="evidence" value="ECO:0007669"/>
    <property type="project" value="UniProtKB-ARBA"/>
</dbReference>
<dbReference type="InterPro" id="IPR057125">
    <property type="entry name" value="NXF1/2/3/5-like_LRR"/>
</dbReference>
<comment type="subcellular location">
    <subcellularLocation>
        <location evidence="1">Nucleus</location>
        <location evidence="1">Nucleoplasm</location>
    </subcellularLocation>
</comment>
<dbReference type="EMBL" id="GECZ01011708">
    <property type="protein sequence ID" value="JAS58061.1"/>
    <property type="molecule type" value="Transcribed_RNA"/>
</dbReference>
<dbReference type="EMBL" id="GECZ01009100">
    <property type="protein sequence ID" value="JAS60669.1"/>
    <property type="molecule type" value="Transcribed_RNA"/>
</dbReference>
<dbReference type="SUPFAM" id="SSF54928">
    <property type="entry name" value="RNA-binding domain, RBD"/>
    <property type="match status" value="1"/>
</dbReference>
<dbReference type="Pfam" id="PF03943">
    <property type="entry name" value="TAP_C"/>
    <property type="match status" value="1"/>
</dbReference>
<dbReference type="Gene3D" id="3.30.70.330">
    <property type="match status" value="1"/>
</dbReference>
<dbReference type="SUPFAM" id="SSF54427">
    <property type="entry name" value="NTF2-like"/>
    <property type="match status" value="1"/>
</dbReference>
<gene>
    <name evidence="14" type="ORF">g.40909</name>
    <name evidence="24" type="ORF">g.40910</name>
    <name evidence="17" type="ORF">g.40911</name>
    <name evidence="18" type="ORF">g.40912</name>
    <name evidence="16" type="ORF">g.40913</name>
    <name evidence="20" type="ORF">g.40914</name>
    <name evidence="23" type="ORF">g.40915</name>
    <name evidence="13" type="ORF">g.40916</name>
    <name evidence="19" type="ORF">g.40917</name>
    <name evidence="22" type="ORF">g.40918</name>
    <name evidence="21" type="ORF">g.40919</name>
    <name evidence="12" type="ORF">g.40920</name>
    <name evidence="15" type="ORF">g.40922</name>
</gene>
<dbReference type="PROSITE" id="PS51450">
    <property type="entry name" value="LRR"/>
    <property type="match status" value="1"/>
</dbReference>
<evidence type="ECO:0000313" key="15">
    <source>
        <dbReference type="EMBL" id="JAS48732.1"/>
    </source>
</evidence>
<organism evidence="22">
    <name type="scientific">Cuerna arida</name>
    <dbReference type="NCBI Taxonomy" id="1464854"/>
    <lineage>
        <taxon>Eukaryota</taxon>
        <taxon>Metazoa</taxon>
        <taxon>Ecdysozoa</taxon>
        <taxon>Arthropoda</taxon>
        <taxon>Hexapoda</taxon>
        <taxon>Insecta</taxon>
        <taxon>Pterygota</taxon>
        <taxon>Neoptera</taxon>
        <taxon>Paraneoptera</taxon>
        <taxon>Hemiptera</taxon>
        <taxon>Auchenorrhyncha</taxon>
        <taxon>Membracoidea</taxon>
        <taxon>Cicadellidae</taxon>
        <taxon>Cicadellinae</taxon>
        <taxon>Proconiini</taxon>
        <taxon>Cuerna</taxon>
    </lineage>
</organism>
<comment type="similarity">
    <text evidence="2">Belongs to the NXF family.</text>
</comment>
<evidence type="ECO:0000256" key="8">
    <source>
        <dbReference type="ARBA" id="ARBA00023242"/>
    </source>
</evidence>
<evidence type="ECO:0000313" key="18">
    <source>
        <dbReference type="EMBL" id="JAS58061.1"/>
    </source>
</evidence>
<dbReference type="EMBL" id="GECZ01026813">
    <property type="protein sequence ID" value="JAS42956.1"/>
    <property type="molecule type" value="Transcribed_RNA"/>
</dbReference>
<dbReference type="PANTHER" id="PTHR10662:SF22">
    <property type="entry name" value="NUCLEAR RNA EXPORT FACTOR 1"/>
    <property type="match status" value="1"/>
</dbReference>
<keyword evidence="3" id="KW-0813">Transport</keyword>
<dbReference type="EMBL" id="GECZ01002808">
    <property type="protein sequence ID" value="JAS66961.1"/>
    <property type="molecule type" value="Transcribed_RNA"/>
</dbReference>
<dbReference type="EMBL" id="GECZ01025093">
    <property type="protein sequence ID" value="JAS44676.1"/>
    <property type="molecule type" value="Transcribed_RNA"/>
</dbReference>
<dbReference type="InterPro" id="IPR002075">
    <property type="entry name" value="NTF2_dom"/>
</dbReference>
<evidence type="ECO:0000256" key="5">
    <source>
        <dbReference type="ARBA" id="ARBA00022737"/>
    </source>
</evidence>
<dbReference type="PANTHER" id="PTHR10662">
    <property type="entry name" value="NUCLEAR RNA EXPORT FACTOR"/>
    <property type="match status" value="1"/>
</dbReference>
<evidence type="ECO:0000259" key="10">
    <source>
        <dbReference type="PROSITE" id="PS50177"/>
    </source>
</evidence>
<keyword evidence="6" id="KW-0509">mRNA transport</keyword>
<dbReference type="EMBL" id="GECZ01013268">
    <property type="protein sequence ID" value="JAS56501.1"/>
    <property type="molecule type" value="Transcribed_RNA"/>
</dbReference>
<dbReference type="SUPFAM" id="SSF52058">
    <property type="entry name" value="L domain-like"/>
    <property type="match status" value="1"/>
</dbReference>
<keyword evidence="5" id="KW-0677">Repeat</keyword>
<dbReference type="FunFam" id="1.10.8.10:FF:000018">
    <property type="entry name" value="Nuclear RNA export factor 1"/>
    <property type="match status" value="1"/>
</dbReference>
<accession>A0A1B6GNB8</accession>
<dbReference type="InterPro" id="IPR009060">
    <property type="entry name" value="UBA-like_sf"/>
</dbReference>
<evidence type="ECO:0000313" key="16">
    <source>
        <dbReference type="EMBL" id="JAS56315.1"/>
    </source>
</evidence>
<dbReference type="Pfam" id="PF24048">
    <property type="entry name" value="LRR_NXF1-5"/>
    <property type="match status" value="1"/>
</dbReference>
<evidence type="ECO:0000256" key="7">
    <source>
        <dbReference type="ARBA" id="ARBA00022884"/>
    </source>
</evidence>
<evidence type="ECO:0000259" key="11">
    <source>
        <dbReference type="PROSITE" id="PS51281"/>
    </source>
</evidence>
<dbReference type="AlphaFoldDB" id="A0A1B6GNB8"/>
<dbReference type="InterPro" id="IPR001611">
    <property type="entry name" value="Leu-rich_rpt"/>
</dbReference>
<dbReference type="Gene3D" id="3.10.450.50">
    <property type="match status" value="1"/>
</dbReference>
<dbReference type="Pfam" id="PF22602">
    <property type="entry name" value="NXF_NTF2"/>
    <property type="match status" value="1"/>
</dbReference>
<dbReference type="Gene3D" id="1.10.8.10">
    <property type="entry name" value="DNA helicase RuvA subunit, C-terminal domain"/>
    <property type="match status" value="1"/>
</dbReference>
<dbReference type="InterPro" id="IPR012677">
    <property type="entry name" value="Nucleotide-bd_a/b_plait_sf"/>
</dbReference>
<name>A0A1B6GNB8_9HEMI</name>
<dbReference type="SMART" id="SM00804">
    <property type="entry name" value="TAP_C"/>
    <property type="match status" value="1"/>
</dbReference>
<dbReference type="PROSITE" id="PS50177">
    <property type="entry name" value="NTF2_DOMAIN"/>
    <property type="match status" value="1"/>
</dbReference>
<proteinExistence type="inferred from homology"/>
<dbReference type="InterPro" id="IPR015245">
    <property type="entry name" value="Tap_RNA-bd"/>
</dbReference>
<evidence type="ECO:0000256" key="3">
    <source>
        <dbReference type="ARBA" id="ARBA00022448"/>
    </source>
</evidence>
<keyword evidence="4" id="KW-0433">Leucine-rich repeat</keyword>
<evidence type="ECO:0000313" key="19">
    <source>
        <dbReference type="EMBL" id="JAS60669.1"/>
    </source>
</evidence>
<dbReference type="FunFam" id="3.10.450.50:FF:000004">
    <property type="entry name" value="Nuclear RNA export factor 1"/>
    <property type="match status" value="1"/>
</dbReference>
<evidence type="ECO:0000313" key="13">
    <source>
        <dbReference type="EMBL" id="JAS43934.1"/>
    </source>
</evidence>
<dbReference type="SUPFAM" id="SSF46934">
    <property type="entry name" value="UBA-like"/>
    <property type="match status" value="1"/>
</dbReference>
<dbReference type="InterPro" id="IPR030217">
    <property type="entry name" value="NXF_fam"/>
</dbReference>
<dbReference type="Gene3D" id="3.80.10.10">
    <property type="entry name" value="Ribonuclease Inhibitor"/>
    <property type="match status" value="1"/>
</dbReference>
<dbReference type="InterPro" id="IPR018222">
    <property type="entry name" value="Nuclear_transport_factor_2_euk"/>
</dbReference>
<evidence type="ECO:0000313" key="17">
    <source>
        <dbReference type="EMBL" id="JAS56501.1"/>
    </source>
</evidence>